<dbReference type="OrthoDB" id="9795827at2"/>
<sequence length="299" mass="34203">MRRIRPSYLWSLGLGLFLACALPTIGWQLISASSAVSVEQKNLLDQLSKVQVVYLGETHNSVADHKAQLAIIRGLFERQPKLAIAMEMFQRPFQEPINRYLAGEITEAQLQKETEYRQRWGFDWEFYAPILRFAKQHQLPVIALNTPTEITKKVGRQGLESLTPEDYTFIPPLADIDLSNTAYRQKLTTIYEQFHHGPASEEGFERFFSAQVLWDETMAEKIAQTVRQQPDQLVVVIAGKGHIEQGYGIPDRVSRRLSKFSSQDQPFRQSSIYLNPTEEARKIVNPPAATHFWTQPGSE</sequence>
<dbReference type="Proteomes" id="UP000000268">
    <property type="component" value="Chromosome"/>
</dbReference>
<dbReference type="InterPro" id="IPR007314">
    <property type="entry name" value="Cofac_haem-bd_dom"/>
</dbReference>
<dbReference type="CDD" id="cd14727">
    <property type="entry name" value="ChanN-like"/>
    <property type="match status" value="1"/>
</dbReference>
<evidence type="ECO:0000313" key="2">
    <source>
        <dbReference type="EMBL" id="ABW28873.1"/>
    </source>
</evidence>
<dbReference type="SUPFAM" id="SSF159501">
    <property type="entry name" value="EreA/ChaN-like"/>
    <property type="match status" value="1"/>
</dbReference>
<feature type="domain" description="Haem-binding uptake Tiki superfamily ChaN" evidence="1">
    <location>
        <begin position="43"/>
        <end position="253"/>
    </location>
</feature>
<accession>B0C734</accession>
<dbReference type="KEGG" id="amr:AM1_3888"/>
<dbReference type="eggNOG" id="COG3016">
    <property type="taxonomic scope" value="Bacteria"/>
</dbReference>
<dbReference type="HOGENOM" id="CLU_035488_2_1_3"/>
<dbReference type="RefSeq" id="WP_012164238.1">
    <property type="nucleotide sequence ID" value="NC_009925.1"/>
</dbReference>
<evidence type="ECO:0000259" key="1">
    <source>
        <dbReference type="Pfam" id="PF04187"/>
    </source>
</evidence>
<evidence type="ECO:0000313" key="3">
    <source>
        <dbReference type="Proteomes" id="UP000000268"/>
    </source>
</evidence>
<organism evidence="2 3">
    <name type="scientific">Acaryochloris marina (strain MBIC 11017)</name>
    <dbReference type="NCBI Taxonomy" id="329726"/>
    <lineage>
        <taxon>Bacteria</taxon>
        <taxon>Bacillati</taxon>
        <taxon>Cyanobacteriota</taxon>
        <taxon>Cyanophyceae</taxon>
        <taxon>Acaryochloridales</taxon>
        <taxon>Acaryochloridaceae</taxon>
        <taxon>Acaryochloris</taxon>
    </lineage>
</organism>
<dbReference type="Gene3D" id="3.40.50.11550">
    <property type="match status" value="1"/>
</dbReference>
<dbReference type="PROSITE" id="PS51257">
    <property type="entry name" value="PROKAR_LIPOPROTEIN"/>
    <property type="match status" value="1"/>
</dbReference>
<dbReference type="STRING" id="329726.AM1_3888"/>
<keyword evidence="3" id="KW-1185">Reference proteome</keyword>
<protein>
    <recommendedName>
        <fullName evidence="1">Haem-binding uptake Tiki superfamily ChaN domain-containing protein</fullName>
    </recommendedName>
</protein>
<gene>
    <name evidence="2" type="ordered locus">AM1_3888</name>
</gene>
<dbReference type="EMBL" id="CP000828">
    <property type="protein sequence ID" value="ABW28873.1"/>
    <property type="molecule type" value="Genomic_DNA"/>
</dbReference>
<dbReference type="Pfam" id="PF04187">
    <property type="entry name" value="Cofac_haem_bdg"/>
    <property type="match status" value="1"/>
</dbReference>
<proteinExistence type="predicted"/>
<dbReference type="AlphaFoldDB" id="B0C734"/>
<reference evidence="2 3" key="1">
    <citation type="journal article" date="2008" name="Proc. Natl. Acad. Sci. U.S.A.">
        <title>Niche adaptation and genome expansion in the chlorophyll d-producing cyanobacterium Acaryochloris marina.</title>
        <authorList>
            <person name="Swingley W.D."/>
            <person name="Chen M."/>
            <person name="Cheung P.C."/>
            <person name="Conrad A.L."/>
            <person name="Dejesa L.C."/>
            <person name="Hao J."/>
            <person name="Honchak B.M."/>
            <person name="Karbach L.E."/>
            <person name="Kurdoglu A."/>
            <person name="Lahiri S."/>
            <person name="Mastrian S.D."/>
            <person name="Miyashita H."/>
            <person name="Page L."/>
            <person name="Ramakrishna P."/>
            <person name="Satoh S."/>
            <person name="Sattley W.M."/>
            <person name="Shimada Y."/>
            <person name="Taylor H.L."/>
            <person name="Tomo T."/>
            <person name="Tsuchiya T."/>
            <person name="Wang Z.T."/>
            <person name="Raymond J."/>
            <person name="Mimuro M."/>
            <person name="Blankenship R.E."/>
            <person name="Touchman J.W."/>
        </authorList>
    </citation>
    <scope>NUCLEOTIDE SEQUENCE [LARGE SCALE GENOMIC DNA]</scope>
    <source>
        <strain evidence="3">MBIC 11017</strain>
    </source>
</reference>
<name>B0C734_ACAM1</name>